<feature type="transmembrane region" description="Helical" evidence="2">
    <location>
        <begin position="182"/>
        <end position="198"/>
    </location>
</feature>
<evidence type="ECO:0000256" key="2">
    <source>
        <dbReference type="SAM" id="Phobius"/>
    </source>
</evidence>
<feature type="region of interest" description="Disordered" evidence="1">
    <location>
        <begin position="1"/>
        <end position="20"/>
    </location>
</feature>
<dbReference type="AlphaFoldDB" id="A0A6J4MV22"/>
<keyword evidence="2" id="KW-0472">Membrane</keyword>
<name>A0A6J4MV22_9ACTN</name>
<protein>
    <recommendedName>
        <fullName evidence="4">DUF4386 family protein</fullName>
    </recommendedName>
</protein>
<evidence type="ECO:0008006" key="4">
    <source>
        <dbReference type="Google" id="ProtNLM"/>
    </source>
</evidence>
<sequence length="230" mass="24126">MSTDAPVAASKVDGPADHRDRAGAAGRAARRWFLIASPVLAGLFAILGAAADPAVGQDGIVLYREYAANPDPLQFKSVGFHFSYAFWIMSAMMLAALVRSRGVWVANVAGFLGWLGISSLPGLLFVDFYDSAIGQVGGAELTERVNQQMEGMWGVPVFALPGVIGLMLALPIAVAAAWRAGILRWWSLAAVLAGQAAFMVSGVAVWGTALTAACFTVFAVALWRGTRPAG</sequence>
<feature type="transmembrane region" description="Helical" evidence="2">
    <location>
        <begin position="32"/>
        <end position="51"/>
    </location>
</feature>
<feature type="transmembrane region" description="Helical" evidence="2">
    <location>
        <begin position="78"/>
        <end position="97"/>
    </location>
</feature>
<evidence type="ECO:0000256" key="1">
    <source>
        <dbReference type="SAM" id="MobiDB-lite"/>
    </source>
</evidence>
<accession>A0A6J4MV22</accession>
<reference evidence="3" key="1">
    <citation type="submission" date="2020-02" db="EMBL/GenBank/DDBJ databases">
        <authorList>
            <person name="Meier V. D."/>
        </authorList>
    </citation>
    <scope>NUCLEOTIDE SEQUENCE</scope>
    <source>
        <strain evidence="3">AVDCRST_MAG21</strain>
    </source>
</reference>
<feature type="transmembrane region" description="Helical" evidence="2">
    <location>
        <begin position="104"/>
        <end position="126"/>
    </location>
</feature>
<feature type="transmembrane region" description="Helical" evidence="2">
    <location>
        <begin position="153"/>
        <end position="175"/>
    </location>
</feature>
<feature type="transmembrane region" description="Helical" evidence="2">
    <location>
        <begin position="204"/>
        <end position="223"/>
    </location>
</feature>
<keyword evidence="2" id="KW-0812">Transmembrane</keyword>
<proteinExistence type="predicted"/>
<evidence type="ECO:0000313" key="3">
    <source>
        <dbReference type="EMBL" id="CAA9369639.1"/>
    </source>
</evidence>
<gene>
    <name evidence="3" type="ORF">AVDCRST_MAG21-581</name>
</gene>
<organism evidence="3">
    <name type="scientific">uncultured Nocardioidaceae bacterium</name>
    <dbReference type="NCBI Taxonomy" id="253824"/>
    <lineage>
        <taxon>Bacteria</taxon>
        <taxon>Bacillati</taxon>
        <taxon>Actinomycetota</taxon>
        <taxon>Actinomycetes</taxon>
        <taxon>Propionibacteriales</taxon>
        <taxon>Nocardioidaceae</taxon>
        <taxon>environmental samples</taxon>
    </lineage>
</organism>
<dbReference type="EMBL" id="CADCUL010000072">
    <property type="protein sequence ID" value="CAA9369639.1"/>
    <property type="molecule type" value="Genomic_DNA"/>
</dbReference>
<keyword evidence="2" id="KW-1133">Transmembrane helix</keyword>